<keyword evidence="7 10" id="KW-0443">Lipid metabolism</keyword>
<dbReference type="EMBL" id="CP031222">
    <property type="protein sequence ID" value="AXI02897.1"/>
    <property type="molecule type" value="Genomic_DNA"/>
</dbReference>
<comment type="catalytic activity">
    <reaction evidence="10">
        <text>UDP-2-N,3-O-bis[(3R)-3-hydroxytetradecanoyl]-alpha-D-glucosamine + H2O = 2-N,3-O-bis[(3R)-3-hydroxytetradecanoyl]-alpha-D-glucosaminyl 1-phosphate + UMP + 2 H(+)</text>
        <dbReference type="Rhea" id="RHEA:25213"/>
        <dbReference type="ChEBI" id="CHEBI:15377"/>
        <dbReference type="ChEBI" id="CHEBI:15378"/>
        <dbReference type="ChEBI" id="CHEBI:57865"/>
        <dbReference type="ChEBI" id="CHEBI:57957"/>
        <dbReference type="ChEBI" id="CHEBI:78847"/>
        <dbReference type="EC" id="3.6.1.54"/>
    </reaction>
</comment>
<evidence type="ECO:0000256" key="9">
    <source>
        <dbReference type="ARBA" id="ARBA00023211"/>
    </source>
</evidence>
<evidence type="ECO:0000256" key="4">
    <source>
        <dbReference type="ARBA" id="ARBA00022556"/>
    </source>
</evidence>
<dbReference type="InterPro" id="IPR043461">
    <property type="entry name" value="LpxH-like"/>
</dbReference>
<evidence type="ECO:0000256" key="7">
    <source>
        <dbReference type="ARBA" id="ARBA00023098"/>
    </source>
</evidence>
<dbReference type="NCBIfam" id="NF003743">
    <property type="entry name" value="PRK05340.1"/>
    <property type="match status" value="1"/>
</dbReference>
<feature type="binding site" evidence="10">
    <location>
        <position position="114"/>
    </location>
    <ligand>
        <name>Mn(2+)</name>
        <dbReference type="ChEBI" id="CHEBI:29035"/>
        <label>2</label>
    </ligand>
</feature>
<feature type="binding site" evidence="10">
    <location>
        <position position="193"/>
    </location>
    <ligand>
        <name>substrate</name>
    </ligand>
</feature>
<accession>A0A345P6I8</accession>
<dbReference type="GO" id="GO:0009245">
    <property type="term" value="P:lipid A biosynthetic process"/>
    <property type="evidence" value="ECO:0007669"/>
    <property type="project" value="UniProtKB-UniRule"/>
</dbReference>
<evidence type="ECO:0000256" key="10">
    <source>
        <dbReference type="HAMAP-Rule" id="MF_00575"/>
    </source>
</evidence>
<sequence>MKTLFIADLHLSNDEPRLTEGFLALIARFGQEIDALYILGDWFESWVGDDDDDPWLNQITEPLKPLTARGVQIWVQHGNRDFALGQDFLNRFGGQLLPERITIVEHGLTLRIEHGDALCTTDVAYQQFRVMSRNPDWLRGMLTQPLDTRRQLAAMIRMRSQMSHANNPSNIVDVEPNEVVRVIGDADGMIHGHTHRPEVHELVGEDGQTKRRYVLGDWRVNSTTQAGVAVIGWLDDAGLRLEEFKF</sequence>
<keyword evidence="2 10" id="KW-0444">Lipid biosynthesis</keyword>
<dbReference type="InterPro" id="IPR004843">
    <property type="entry name" value="Calcineurin-like_PHP"/>
</dbReference>
<comment type="subcellular location">
    <subcellularLocation>
        <location evidence="10">Cell inner membrane</location>
        <topology evidence="10">Peripheral membrane protein</topology>
        <orientation evidence="10">Cytoplasmic side</orientation>
    </subcellularLocation>
</comment>
<dbReference type="KEGG" id="mbah:HYN46_08635"/>
<dbReference type="InterPro" id="IPR010138">
    <property type="entry name" value="UDP-diacylglucosamine_Hdrlase"/>
</dbReference>
<organism evidence="12 13">
    <name type="scientific">Aquirhabdus parva</name>
    <dbReference type="NCBI Taxonomy" id="2283318"/>
    <lineage>
        <taxon>Bacteria</taxon>
        <taxon>Pseudomonadati</taxon>
        <taxon>Pseudomonadota</taxon>
        <taxon>Gammaproteobacteria</taxon>
        <taxon>Moraxellales</taxon>
        <taxon>Moraxellaceae</taxon>
        <taxon>Aquirhabdus</taxon>
    </lineage>
</organism>
<name>A0A345P6I8_9GAMM</name>
<evidence type="ECO:0000256" key="8">
    <source>
        <dbReference type="ARBA" id="ARBA00023136"/>
    </source>
</evidence>
<keyword evidence="9 10" id="KW-0464">Manganese</keyword>
<dbReference type="UniPathway" id="UPA00359">
    <property type="reaction ID" value="UER00480"/>
</dbReference>
<feature type="binding site" evidence="10">
    <location>
        <position position="41"/>
    </location>
    <ligand>
        <name>Mn(2+)</name>
        <dbReference type="ChEBI" id="CHEBI:29035"/>
        <label>1</label>
    </ligand>
</feature>
<comment type="caution">
    <text evidence="10">Lacks conserved residue(s) required for the propagation of feature annotation.</text>
</comment>
<evidence type="ECO:0000313" key="12">
    <source>
        <dbReference type="EMBL" id="AXI02897.1"/>
    </source>
</evidence>
<dbReference type="Proteomes" id="UP000253940">
    <property type="component" value="Chromosome"/>
</dbReference>
<evidence type="ECO:0000256" key="5">
    <source>
        <dbReference type="ARBA" id="ARBA00022723"/>
    </source>
</evidence>
<dbReference type="Pfam" id="PF00149">
    <property type="entry name" value="Metallophos"/>
    <property type="match status" value="1"/>
</dbReference>
<keyword evidence="1 10" id="KW-1003">Cell membrane</keyword>
<dbReference type="Gene3D" id="3.60.21.10">
    <property type="match status" value="1"/>
</dbReference>
<dbReference type="GO" id="GO:0019897">
    <property type="term" value="C:extrinsic component of plasma membrane"/>
    <property type="evidence" value="ECO:0007669"/>
    <property type="project" value="UniProtKB-UniRule"/>
</dbReference>
<feature type="binding site" evidence="10">
    <location>
        <position position="79"/>
    </location>
    <ligand>
        <name>Mn(2+)</name>
        <dbReference type="ChEBI" id="CHEBI:29035"/>
        <label>2</label>
    </ligand>
</feature>
<dbReference type="SUPFAM" id="SSF56300">
    <property type="entry name" value="Metallo-dependent phosphatases"/>
    <property type="match status" value="1"/>
</dbReference>
<keyword evidence="8 10" id="KW-0472">Membrane</keyword>
<dbReference type="EC" id="3.6.1.54" evidence="10"/>
<keyword evidence="6 10" id="KW-0378">Hydrolase</keyword>
<evidence type="ECO:0000256" key="6">
    <source>
        <dbReference type="ARBA" id="ARBA00022801"/>
    </source>
</evidence>
<evidence type="ECO:0000256" key="2">
    <source>
        <dbReference type="ARBA" id="ARBA00022516"/>
    </source>
</evidence>
<comment type="function">
    <text evidence="10">Hydrolyzes the pyrophosphate bond of UDP-2,3-diacylglucosamine to yield 2,3-diacylglucosamine 1-phosphate (lipid X) and UMP by catalyzing the attack of water at the alpha-P atom. Involved in the biosynthesis of lipid A, a phosphorylated glycolipid that anchors the lipopolysaccharide to the outer membrane of the cell.</text>
</comment>
<dbReference type="GO" id="GO:0005737">
    <property type="term" value="C:cytoplasm"/>
    <property type="evidence" value="ECO:0007669"/>
    <property type="project" value="InterPro"/>
</dbReference>
<dbReference type="NCBIfam" id="TIGR01854">
    <property type="entry name" value="lipid_A_lpxH"/>
    <property type="match status" value="1"/>
</dbReference>
<dbReference type="AlphaFoldDB" id="A0A345P6I8"/>
<evidence type="ECO:0000256" key="3">
    <source>
        <dbReference type="ARBA" id="ARBA00022519"/>
    </source>
</evidence>
<dbReference type="PANTHER" id="PTHR34990">
    <property type="entry name" value="UDP-2,3-DIACYLGLUCOSAMINE HYDROLASE-RELATED"/>
    <property type="match status" value="1"/>
</dbReference>
<gene>
    <name evidence="10" type="primary">lpxH</name>
    <name evidence="12" type="ORF">HYN46_08635</name>
</gene>
<comment type="similarity">
    <text evidence="10">Belongs to the LpxH family.</text>
</comment>
<feature type="binding site" evidence="10">
    <location>
        <begin position="79"/>
        <end position="80"/>
    </location>
    <ligand>
        <name>substrate</name>
    </ligand>
</feature>
<feature type="binding site" evidence="10">
    <location>
        <position position="193"/>
    </location>
    <ligand>
        <name>Mn(2+)</name>
        <dbReference type="ChEBI" id="CHEBI:29035"/>
        <label>2</label>
    </ligand>
</feature>
<keyword evidence="4 10" id="KW-0441">Lipid A biosynthesis</keyword>
<dbReference type="CDD" id="cd07398">
    <property type="entry name" value="MPP_YbbF-LpxH"/>
    <property type="match status" value="1"/>
</dbReference>
<comment type="cofactor">
    <cofactor evidence="10">
        <name>Mn(2+)</name>
        <dbReference type="ChEBI" id="CHEBI:29035"/>
    </cofactor>
    <text evidence="10">Binds 2 Mn(2+) ions per subunit in a binuclear metal center.</text>
</comment>
<protein>
    <recommendedName>
        <fullName evidence="10">UDP-2,3-diacylglucosamine hydrolase</fullName>
        <ecNumber evidence="10">3.6.1.54</ecNumber>
    </recommendedName>
    <alternativeName>
        <fullName evidence="10">UDP-2,3-diacylglucosamine diphosphatase</fullName>
    </alternativeName>
</protein>
<evidence type="ECO:0000313" key="13">
    <source>
        <dbReference type="Proteomes" id="UP000253940"/>
    </source>
</evidence>
<feature type="binding site" evidence="10">
    <location>
        <position position="122"/>
    </location>
    <ligand>
        <name>substrate</name>
    </ligand>
</feature>
<reference evidence="12 13" key="1">
    <citation type="submission" date="2018-07" db="EMBL/GenBank/DDBJ databases">
        <title>Genome sequencing of Moraxellaceae gen. HYN0046.</title>
        <authorList>
            <person name="Kim M."/>
            <person name="Yi H."/>
        </authorList>
    </citation>
    <scope>NUCLEOTIDE SEQUENCE [LARGE SCALE GENOMIC DNA]</scope>
    <source>
        <strain evidence="12 13">HYN0046</strain>
    </source>
</reference>
<feature type="domain" description="Calcineurin-like phosphoesterase" evidence="11">
    <location>
        <begin position="1"/>
        <end position="197"/>
    </location>
</feature>
<keyword evidence="5 10" id="KW-0479">Metal-binding</keyword>
<dbReference type="HAMAP" id="MF_00575">
    <property type="entry name" value="LpxH"/>
    <property type="match status" value="1"/>
</dbReference>
<dbReference type="GO" id="GO:0008758">
    <property type="term" value="F:UDP-2,3-diacylglucosamine hydrolase activity"/>
    <property type="evidence" value="ECO:0007669"/>
    <property type="project" value="UniProtKB-UniRule"/>
</dbReference>
<dbReference type="GO" id="GO:0030145">
    <property type="term" value="F:manganese ion binding"/>
    <property type="evidence" value="ECO:0007669"/>
    <property type="project" value="UniProtKB-UniRule"/>
</dbReference>
<dbReference type="PANTHER" id="PTHR34990:SF1">
    <property type="entry name" value="UDP-2,3-DIACYLGLUCOSAMINE HYDROLASE"/>
    <property type="match status" value="1"/>
</dbReference>
<feature type="binding site" evidence="10">
    <location>
        <position position="8"/>
    </location>
    <ligand>
        <name>Mn(2+)</name>
        <dbReference type="ChEBI" id="CHEBI:29035"/>
        <label>1</label>
    </ligand>
</feature>
<keyword evidence="13" id="KW-1185">Reference proteome</keyword>
<evidence type="ECO:0000256" key="1">
    <source>
        <dbReference type="ARBA" id="ARBA00022475"/>
    </source>
</evidence>
<feature type="binding site" evidence="10">
    <location>
        <position position="160"/>
    </location>
    <ligand>
        <name>substrate</name>
    </ligand>
</feature>
<comment type="pathway">
    <text evidence="10">Glycolipid biosynthesis; lipid IV(A) biosynthesis; lipid IV(A) from (3R)-3-hydroxytetradecanoyl-[acyl-carrier-protein] and UDP-N-acetyl-alpha-D-glucosamine: step 4/6.</text>
</comment>
<feature type="binding site" evidence="10">
    <location>
        <position position="167"/>
    </location>
    <ligand>
        <name>substrate</name>
    </ligand>
</feature>
<feature type="binding site" evidence="10">
    <location>
        <position position="41"/>
    </location>
    <ligand>
        <name>Mn(2+)</name>
        <dbReference type="ChEBI" id="CHEBI:29035"/>
        <label>2</label>
    </ligand>
</feature>
<dbReference type="InterPro" id="IPR029052">
    <property type="entry name" value="Metallo-depent_PP-like"/>
</dbReference>
<dbReference type="RefSeq" id="WP_114899007.1">
    <property type="nucleotide sequence ID" value="NZ_CP031222.1"/>
</dbReference>
<dbReference type="OrthoDB" id="9783283at2"/>
<feature type="binding site" evidence="10">
    <location>
        <position position="195"/>
    </location>
    <ligand>
        <name>Mn(2+)</name>
        <dbReference type="ChEBI" id="CHEBI:29035"/>
        <label>1</label>
    </ligand>
</feature>
<evidence type="ECO:0000259" key="11">
    <source>
        <dbReference type="Pfam" id="PF00149"/>
    </source>
</evidence>
<keyword evidence="3 10" id="KW-0997">Cell inner membrane</keyword>
<proteinExistence type="inferred from homology"/>
<feature type="binding site" evidence="10">
    <location>
        <position position="10"/>
    </location>
    <ligand>
        <name>Mn(2+)</name>
        <dbReference type="ChEBI" id="CHEBI:29035"/>
        <label>1</label>
    </ligand>
</feature>